<dbReference type="OrthoDB" id="6648387at2759"/>
<protein>
    <submittedName>
        <fullName evidence="1">Uncharacterized protein</fullName>
    </submittedName>
</protein>
<gene>
    <name evidence="1" type="ORF">LSTR_LSTR007007</name>
</gene>
<sequence length="139" mass="15785">MSYDVESYLKDKFQIEVSLHLESSAVWIPNFSKIDVLNSLDELRVLAANCEQPQCNVESYLKDKFTIEVSLHLESSAVWIPNLSKIDVLNSLDELRVLAANCEQPQCSVRWRLQALSRHAGAEPVIQSWDQCVFSCEVA</sequence>
<dbReference type="Proteomes" id="UP000291343">
    <property type="component" value="Unassembled WGS sequence"/>
</dbReference>
<dbReference type="AlphaFoldDB" id="A0A482WJB9"/>
<proteinExistence type="predicted"/>
<evidence type="ECO:0000313" key="1">
    <source>
        <dbReference type="EMBL" id="RZF33629.1"/>
    </source>
</evidence>
<reference evidence="1 2" key="1">
    <citation type="journal article" date="2017" name="Gigascience">
        <title>Genome sequence of the small brown planthopper, Laodelphax striatellus.</title>
        <authorList>
            <person name="Zhu J."/>
            <person name="Jiang F."/>
            <person name="Wang X."/>
            <person name="Yang P."/>
            <person name="Bao Y."/>
            <person name="Zhao W."/>
            <person name="Wang W."/>
            <person name="Lu H."/>
            <person name="Wang Q."/>
            <person name="Cui N."/>
            <person name="Li J."/>
            <person name="Chen X."/>
            <person name="Luo L."/>
            <person name="Yu J."/>
            <person name="Kang L."/>
            <person name="Cui F."/>
        </authorList>
    </citation>
    <scope>NUCLEOTIDE SEQUENCE [LARGE SCALE GENOMIC DNA]</scope>
    <source>
        <strain evidence="1">Lst14</strain>
    </source>
</reference>
<dbReference type="EMBL" id="QKKF02033617">
    <property type="protein sequence ID" value="RZF33629.1"/>
    <property type="molecule type" value="Genomic_DNA"/>
</dbReference>
<keyword evidence="2" id="KW-1185">Reference proteome</keyword>
<dbReference type="InParanoid" id="A0A482WJB9"/>
<evidence type="ECO:0000313" key="2">
    <source>
        <dbReference type="Proteomes" id="UP000291343"/>
    </source>
</evidence>
<organism evidence="1 2">
    <name type="scientific">Laodelphax striatellus</name>
    <name type="common">Small brown planthopper</name>
    <name type="synonym">Delphax striatella</name>
    <dbReference type="NCBI Taxonomy" id="195883"/>
    <lineage>
        <taxon>Eukaryota</taxon>
        <taxon>Metazoa</taxon>
        <taxon>Ecdysozoa</taxon>
        <taxon>Arthropoda</taxon>
        <taxon>Hexapoda</taxon>
        <taxon>Insecta</taxon>
        <taxon>Pterygota</taxon>
        <taxon>Neoptera</taxon>
        <taxon>Paraneoptera</taxon>
        <taxon>Hemiptera</taxon>
        <taxon>Auchenorrhyncha</taxon>
        <taxon>Fulgoroidea</taxon>
        <taxon>Delphacidae</taxon>
        <taxon>Criomorphinae</taxon>
        <taxon>Laodelphax</taxon>
    </lineage>
</organism>
<accession>A0A482WJB9</accession>
<comment type="caution">
    <text evidence="1">The sequence shown here is derived from an EMBL/GenBank/DDBJ whole genome shotgun (WGS) entry which is preliminary data.</text>
</comment>
<name>A0A482WJB9_LAOST</name>